<dbReference type="EMBL" id="CP064782">
    <property type="protein sequence ID" value="QWT49102.1"/>
    <property type="molecule type" value="Genomic_DNA"/>
</dbReference>
<reference evidence="2" key="1">
    <citation type="submission" date="2020-11" db="EMBL/GenBank/DDBJ databases">
        <title>Azospira inquinata sp. nov.</title>
        <authorList>
            <person name="Moe W.M."/>
            <person name="Mikes M.C."/>
        </authorList>
    </citation>
    <scope>NUCLEOTIDE SEQUENCE</scope>
    <source>
        <strain evidence="2">Azo-3</strain>
    </source>
</reference>
<keyword evidence="3" id="KW-1185">Reference proteome</keyword>
<proteinExistence type="predicted"/>
<name>A0A975SMK0_9RHOO</name>
<dbReference type="KEGG" id="aiq:Azoinq_00305"/>
<dbReference type="RefSeq" id="WP_216128022.1">
    <property type="nucleotide sequence ID" value="NZ_CP064782.1"/>
</dbReference>
<accession>A0A975SMK0</accession>
<evidence type="ECO:0000313" key="3">
    <source>
        <dbReference type="Proteomes" id="UP000683428"/>
    </source>
</evidence>
<sequence>MLKPGVAEVFALVLLLLWAYGVMRYLAAKGWRLGYQLLVALPCGLLAAFGLWGVIQDPQAWWLGSGFLGISAGGAVLVEKSVHWLRLACFIPGTRRSRAGKEAGDISDALTLAPSQGSSFSGFPGDRHFPQPSDPGFDSSFPDTSGLYVAVIEFDYVDSKGRTSHRKVYVDAVAGDYIQGFCRAAKATRTFTVSRIQGMVLDQGTGRELSPRQWMEEAKKSPLNMPDLVRERIARAAARRLRRQEAAG</sequence>
<gene>
    <name evidence="2" type="ORF">Azoinq_00305</name>
</gene>
<feature type="transmembrane region" description="Helical" evidence="1">
    <location>
        <begin position="6"/>
        <end position="26"/>
    </location>
</feature>
<protein>
    <recommendedName>
        <fullName evidence="4">WYL domain-containing protein</fullName>
    </recommendedName>
</protein>
<dbReference type="Proteomes" id="UP000683428">
    <property type="component" value="Chromosome"/>
</dbReference>
<dbReference type="AlphaFoldDB" id="A0A975SMK0"/>
<evidence type="ECO:0008006" key="4">
    <source>
        <dbReference type="Google" id="ProtNLM"/>
    </source>
</evidence>
<organism evidence="2 3">
    <name type="scientific">Azospira inquinata</name>
    <dbReference type="NCBI Taxonomy" id="2785627"/>
    <lineage>
        <taxon>Bacteria</taxon>
        <taxon>Pseudomonadati</taxon>
        <taxon>Pseudomonadota</taxon>
        <taxon>Betaproteobacteria</taxon>
        <taxon>Rhodocyclales</taxon>
        <taxon>Rhodocyclaceae</taxon>
        <taxon>Azospira</taxon>
    </lineage>
</organism>
<evidence type="ECO:0000313" key="2">
    <source>
        <dbReference type="EMBL" id="QWT49102.1"/>
    </source>
</evidence>
<evidence type="ECO:0000256" key="1">
    <source>
        <dbReference type="SAM" id="Phobius"/>
    </source>
</evidence>
<feature type="transmembrane region" description="Helical" evidence="1">
    <location>
        <begin position="61"/>
        <end position="78"/>
    </location>
</feature>
<keyword evidence="1" id="KW-0472">Membrane</keyword>
<feature type="transmembrane region" description="Helical" evidence="1">
    <location>
        <begin position="33"/>
        <end position="55"/>
    </location>
</feature>
<keyword evidence="1" id="KW-0812">Transmembrane</keyword>
<keyword evidence="1" id="KW-1133">Transmembrane helix</keyword>